<dbReference type="RefSeq" id="WP_162415099.1">
    <property type="nucleotide sequence ID" value="NZ_JAHQXE010000007.1"/>
</dbReference>
<keyword evidence="5" id="KW-1185">Reference proteome</keyword>
<comment type="caution">
    <text evidence="4">The sequence shown here is derived from an EMBL/GenBank/DDBJ whole genome shotgun (WGS) entry which is preliminary data.</text>
</comment>
<dbReference type="AlphaFoldDB" id="A0AA41G517"/>
<keyword evidence="2" id="KW-0804">Transcription</keyword>
<evidence type="ECO:0000256" key="2">
    <source>
        <dbReference type="ARBA" id="ARBA00023163"/>
    </source>
</evidence>
<proteinExistence type="predicted"/>
<evidence type="ECO:0000313" key="5">
    <source>
        <dbReference type="Proteomes" id="UP001166304"/>
    </source>
</evidence>
<dbReference type="Pfam" id="PF04967">
    <property type="entry name" value="HTH_10"/>
    <property type="match status" value="1"/>
</dbReference>
<gene>
    <name evidence="4" type="ORF">KTS37_18280</name>
</gene>
<dbReference type="PANTHER" id="PTHR34236:SF1">
    <property type="entry name" value="DIMETHYL SULFOXIDE REDUCTASE TRANSCRIPTIONAL ACTIVATOR"/>
    <property type="match status" value="1"/>
</dbReference>
<reference evidence="4" key="1">
    <citation type="submission" date="2021-06" db="EMBL/GenBank/DDBJ databases">
        <title>New haloarchaea isolates fom saline soil.</title>
        <authorList>
            <person name="Duran-Viseras A."/>
            <person name="Sanchez-Porro C.S."/>
            <person name="Ventosa A."/>
        </authorList>
    </citation>
    <scope>NUCLEOTIDE SEQUENCE</scope>
    <source>
        <strain evidence="4">JCM 18369</strain>
    </source>
</reference>
<dbReference type="PANTHER" id="PTHR34236">
    <property type="entry name" value="DIMETHYL SULFOXIDE REDUCTASE TRANSCRIPTIONAL ACTIVATOR"/>
    <property type="match status" value="1"/>
</dbReference>
<evidence type="ECO:0000259" key="3">
    <source>
        <dbReference type="Pfam" id="PF04967"/>
    </source>
</evidence>
<dbReference type="InterPro" id="IPR007050">
    <property type="entry name" value="HTH_bacterioopsin"/>
</dbReference>
<evidence type="ECO:0000313" key="4">
    <source>
        <dbReference type="EMBL" id="MBV0903736.1"/>
    </source>
</evidence>
<evidence type="ECO:0000256" key="1">
    <source>
        <dbReference type="ARBA" id="ARBA00023015"/>
    </source>
</evidence>
<sequence length="249" mass="27081">MIEYTFEITHENCWTETMNDSFPAVAATIVYSYQLFGTSITMIEATGVSADRVDPLVAWLGDHPIMTAARLISYDEGRETAYVSLAGEYDPDTDTEPVLNVLLRNRCFPTVPPTVTDGTEHWNVLASDHESVSQTHEELQSLGSVEVNSLKTPNHDQFLTGLAEIKEAIADLSPRQQEILANAVEAGYYDSPRSCGIEDLAAMDSANTSTVGEHLRRSEAKILNAVGSLLRDNAPESSAGTRANAANSD</sequence>
<organism evidence="4 5">
    <name type="scientific">Haloarcula salina</name>
    <dbReference type="NCBI Taxonomy" id="1429914"/>
    <lineage>
        <taxon>Archaea</taxon>
        <taxon>Methanobacteriati</taxon>
        <taxon>Methanobacteriota</taxon>
        <taxon>Stenosarchaea group</taxon>
        <taxon>Halobacteria</taxon>
        <taxon>Halobacteriales</taxon>
        <taxon>Haloarculaceae</taxon>
        <taxon>Haloarcula</taxon>
    </lineage>
</organism>
<accession>A0AA41G517</accession>
<dbReference type="Proteomes" id="UP001166304">
    <property type="component" value="Unassembled WGS sequence"/>
</dbReference>
<feature type="domain" description="HTH bat-type" evidence="3">
    <location>
        <begin position="172"/>
        <end position="223"/>
    </location>
</feature>
<dbReference type="EMBL" id="JAHQXE010000007">
    <property type="protein sequence ID" value="MBV0903736.1"/>
    <property type="molecule type" value="Genomic_DNA"/>
</dbReference>
<protein>
    <submittedName>
        <fullName evidence="4">Helix-turn-helix domain-containing protein</fullName>
    </submittedName>
</protein>
<name>A0AA41G517_9EURY</name>
<keyword evidence="1" id="KW-0805">Transcription regulation</keyword>